<feature type="chain" id="PRO_5046087680" evidence="8">
    <location>
        <begin position="22"/>
        <end position="896"/>
    </location>
</feature>
<dbReference type="SUPFAM" id="SSF49299">
    <property type="entry name" value="PKD domain"/>
    <property type="match status" value="1"/>
</dbReference>
<protein>
    <submittedName>
        <fullName evidence="11">PQQ-dependent sugar dehydrogenase</fullName>
    </submittedName>
</protein>
<dbReference type="Gene3D" id="2.60.40.10">
    <property type="entry name" value="Immunoglobulins"/>
    <property type="match status" value="1"/>
</dbReference>
<dbReference type="CDD" id="cd00146">
    <property type="entry name" value="PKD"/>
    <property type="match status" value="1"/>
</dbReference>
<feature type="compositionally biased region" description="Polar residues" evidence="7">
    <location>
        <begin position="198"/>
        <end position="211"/>
    </location>
</feature>
<accession>A0ABW5XMF9</accession>
<keyword evidence="3 6" id="KW-0479">Metal-binding</keyword>
<feature type="domain" description="Cytochrome c" evidence="10">
    <location>
        <begin position="633"/>
        <end position="724"/>
    </location>
</feature>
<dbReference type="InterPro" id="IPR000601">
    <property type="entry name" value="PKD_dom"/>
</dbReference>
<dbReference type="Pfam" id="PF00034">
    <property type="entry name" value="Cytochrom_C"/>
    <property type="match status" value="1"/>
</dbReference>
<feature type="region of interest" description="Disordered" evidence="7">
    <location>
        <begin position="186"/>
        <end position="213"/>
    </location>
</feature>
<dbReference type="InterPro" id="IPR012938">
    <property type="entry name" value="Glc/Sorbosone_DH"/>
</dbReference>
<feature type="domain" description="PKD" evidence="9">
    <location>
        <begin position="477"/>
        <end position="563"/>
    </location>
</feature>
<dbReference type="InterPro" id="IPR011041">
    <property type="entry name" value="Quinoprot_gluc/sorb_DH_b-prop"/>
</dbReference>
<evidence type="ECO:0000256" key="8">
    <source>
        <dbReference type="SAM" id="SignalP"/>
    </source>
</evidence>
<dbReference type="Gene3D" id="1.10.760.10">
    <property type="entry name" value="Cytochrome c-like domain"/>
    <property type="match status" value="1"/>
</dbReference>
<dbReference type="SMART" id="SM00089">
    <property type="entry name" value="PKD"/>
    <property type="match status" value="1"/>
</dbReference>
<evidence type="ECO:0000256" key="7">
    <source>
        <dbReference type="SAM" id="MobiDB-lite"/>
    </source>
</evidence>
<sequence>MRKHNFLAGFFAAAIFFNASAQNTAKPDDSRFTKVVLAQRIEEPMQFQILKDGKVLYAERKGKLKLYNPLTQKISVVHEFGVSTKYVSQTGEVSEAEDGLQGAVLDPEFDKNHFIYVYYSPAGSESKNTLERYTWDGRGPLLASSKKTILDVPVQRFECCHVGGGMVFDKDKNLYLSTGDNTFSRASDGFSPLDERPNMSTQDSQKGSSNTDDLRGKILRIHPEPNGTYTIPKGNLFAKGTPKTRPEIYTMGNRNPWRLSIDSRTGYLYWGEVGPDGSVDDFEKRGPQSYDEFNQAKKAGNYGWPYFIGNNFPYHKYNFATKESGPLFDPQKPVNTSPNSSGLNELPPTTAPFIWYSKQQSKEFPLVEAGGNSAVGGPIFHAADFSNAPRLYPSYYEGKWFITDWVRGWINVVTIDDDGKYVSMERFLPNFKPRGPIDMKFGPNGDLYVLEYGNGYFKDNPEAELIRIEYNGGNRRPDVQVAVNKVAGATPLTVALTSAGTKDADEGDKLSYSWKVTRNGAPFKTIAQENPNLTLTTPGVYKALLTVTDSKGAKNSKSVEVKVGNQPPVVNLAVTKGNSSFFFPNKSIAYTVSVTDKEDGSLANKKISPARVSISANYLSEGYNMTAIASKQGSMDAGAQYATALGLIAKSDCRSCHSVTEKLLGPSFTQVGLKYKGEPGATDKLAKKIIQGGEGVWGHAQMPAHPTLADADAKAIVKYVLSLGYPAPKAKSLPVAGIYTPIVPEGNNKDGSFILRAAYTDRGANGVAAQTSESMLVLTAPTLPAHKAIEGDGVDVNIERTITKATGAWLRFTKIDLSDIGQIQLQTGARDRSANISTVELHAGSRQGKLLGTYSGMANPGDVNIDIPAGQGITELYFVFSGAPMRISAVKFIETK</sequence>
<dbReference type="PROSITE" id="PS50093">
    <property type="entry name" value="PKD"/>
    <property type="match status" value="1"/>
</dbReference>
<keyword evidence="12" id="KW-1185">Reference proteome</keyword>
<dbReference type="PROSITE" id="PS51007">
    <property type="entry name" value="CYTC"/>
    <property type="match status" value="1"/>
</dbReference>
<keyword evidence="1" id="KW-0813">Transport</keyword>
<evidence type="ECO:0000313" key="11">
    <source>
        <dbReference type="EMBL" id="MFD2863490.1"/>
    </source>
</evidence>
<keyword evidence="2 6" id="KW-0349">Heme</keyword>
<dbReference type="SUPFAM" id="SSF46626">
    <property type="entry name" value="Cytochrome c"/>
    <property type="match status" value="1"/>
</dbReference>
<evidence type="ECO:0000259" key="10">
    <source>
        <dbReference type="PROSITE" id="PS51007"/>
    </source>
</evidence>
<evidence type="ECO:0000256" key="5">
    <source>
        <dbReference type="ARBA" id="ARBA00023004"/>
    </source>
</evidence>
<evidence type="ECO:0000313" key="12">
    <source>
        <dbReference type="Proteomes" id="UP001597601"/>
    </source>
</evidence>
<gene>
    <name evidence="11" type="ORF">ACFSYC_02215</name>
</gene>
<dbReference type="Proteomes" id="UP001597601">
    <property type="component" value="Unassembled WGS sequence"/>
</dbReference>
<dbReference type="InterPro" id="IPR035986">
    <property type="entry name" value="PKD_dom_sf"/>
</dbReference>
<evidence type="ECO:0000256" key="1">
    <source>
        <dbReference type="ARBA" id="ARBA00022448"/>
    </source>
</evidence>
<dbReference type="PRINTS" id="PR00606">
    <property type="entry name" value="CYTCHROMECID"/>
</dbReference>
<feature type="signal peptide" evidence="8">
    <location>
        <begin position="1"/>
        <end position="21"/>
    </location>
</feature>
<dbReference type="PANTHER" id="PTHR19328:SF75">
    <property type="entry name" value="ALDOSE SUGAR DEHYDROGENASE YLII"/>
    <property type="match status" value="1"/>
</dbReference>
<dbReference type="Gene3D" id="2.60.120.260">
    <property type="entry name" value="Galactose-binding domain-like"/>
    <property type="match status" value="1"/>
</dbReference>
<dbReference type="InterPro" id="IPR013783">
    <property type="entry name" value="Ig-like_fold"/>
</dbReference>
<dbReference type="InterPro" id="IPR036909">
    <property type="entry name" value="Cyt_c-like_dom_sf"/>
</dbReference>
<comment type="caution">
    <text evidence="11">The sequence shown here is derived from an EMBL/GenBank/DDBJ whole genome shotgun (WGS) entry which is preliminary data.</text>
</comment>
<proteinExistence type="predicted"/>
<keyword evidence="4" id="KW-0249">Electron transport</keyword>
<name>A0ABW5XMF9_9SPHI</name>
<keyword evidence="8" id="KW-0732">Signal</keyword>
<dbReference type="InterPro" id="IPR011042">
    <property type="entry name" value="6-blade_b-propeller_TolB-like"/>
</dbReference>
<dbReference type="InterPro" id="IPR009056">
    <property type="entry name" value="Cyt_c-like_dom"/>
</dbReference>
<dbReference type="InterPro" id="IPR005084">
    <property type="entry name" value="CBM6"/>
</dbReference>
<dbReference type="InterPro" id="IPR002324">
    <property type="entry name" value="Cyt_c_ID"/>
</dbReference>
<evidence type="ECO:0000256" key="4">
    <source>
        <dbReference type="ARBA" id="ARBA00022982"/>
    </source>
</evidence>
<dbReference type="Gene3D" id="2.120.10.30">
    <property type="entry name" value="TolB, C-terminal domain"/>
    <property type="match status" value="1"/>
</dbReference>
<dbReference type="Pfam" id="PF07995">
    <property type="entry name" value="GSDH"/>
    <property type="match status" value="1"/>
</dbReference>
<organism evidence="11 12">
    <name type="scientific">Mucilaginibacter antarcticus</name>
    <dbReference type="NCBI Taxonomy" id="1855725"/>
    <lineage>
        <taxon>Bacteria</taxon>
        <taxon>Pseudomonadati</taxon>
        <taxon>Bacteroidota</taxon>
        <taxon>Sphingobacteriia</taxon>
        <taxon>Sphingobacteriales</taxon>
        <taxon>Sphingobacteriaceae</taxon>
        <taxon>Mucilaginibacter</taxon>
    </lineage>
</organism>
<dbReference type="EMBL" id="JBHUON010000002">
    <property type="protein sequence ID" value="MFD2863490.1"/>
    <property type="molecule type" value="Genomic_DNA"/>
</dbReference>
<dbReference type="Pfam" id="PF03422">
    <property type="entry name" value="CBM_6"/>
    <property type="match status" value="1"/>
</dbReference>
<evidence type="ECO:0000256" key="6">
    <source>
        <dbReference type="PROSITE-ProRule" id="PRU00433"/>
    </source>
</evidence>
<dbReference type="PANTHER" id="PTHR19328">
    <property type="entry name" value="HEDGEHOG-INTERACTING PROTEIN"/>
    <property type="match status" value="1"/>
</dbReference>
<dbReference type="RefSeq" id="WP_377123064.1">
    <property type="nucleotide sequence ID" value="NZ_JBHUON010000002.1"/>
</dbReference>
<reference evidence="12" key="1">
    <citation type="journal article" date="2019" name="Int. J. Syst. Evol. Microbiol.">
        <title>The Global Catalogue of Microorganisms (GCM) 10K type strain sequencing project: providing services to taxonomists for standard genome sequencing and annotation.</title>
        <authorList>
            <consortium name="The Broad Institute Genomics Platform"/>
            <consortium name="The Broad Institute Genome Sequencing Center for Infectious Disease"/>
            <person name="Wu L."/>
            <person name="Ma J."/>
        </authorList>
    </citation>
    <scope>NUCLEOTIDE SEQUENCE [LARGE SCALE GENOMIC DNA]</scope>
    <source>
        <strain evidence="12">KCTC 52232</strain>
    </source>
</reference>
<dbReference type="Pfam" id="PF18911">
    <property type="entry name" value="PKD_4"/>
    <property type="match status" value="1"/>
</dbReference>
<keyword evidence="5 6" id="KW-0408">Iron</keyword>
<dbReference type="InterPro" id="IPR022409">
    <property type="entry name" value="PKD/Chitinase_dom"/>
</dbReference>
<evidence type="ECO:0000259" key="9">
    <source>
        <dbReference type="PROSITE" id="PS50093"/>
    </source>
</evidence>
<dbReference type="SUPFAM" id="SSF50952">
    <property type="entry name" value="Soluble quinoprotein glucose dehydrogenase"/>
    <property type="match status" value="1"/>
</dbReference>
<evidence type="ECO:0000256" key="3">
    <source>
        <dbReference type="ARBA" id="ARBA00022723"/>
    </source>
</evidence>
<evidence type="ECO:0000256" key="2">
    <source>
        <dbReference type="ARBA" id="ARBA00022617"/>
    </source>
</evidence>